<feature type="chain" id="PRO_5045722614" description="Trimeric autotransporter adhesin YadA-like head domain-containing protein" evidence="1">
    <location>
        <begin position="21"/>
        <end position="641"/>
    </location>
</feature>
<protein>
    <recommendedName>
        <fullName evidence="4">Trimeric autotransporter adhesin YadA-like head domain-containing protein</fullName>
    </recommendedName>
</protein>
<feature type="signal peptide" evidence="1">
    <location>
        <begin position="1"/>
        <end position="20"/>
    </location>
</feature>
<evidence type="ECO:0000313" key="2">
    <source>
        <dbReference type="EMBL" id="MDI3320113.1"/>
    </source>
</evidence>
<proteinExistence type="predicted"/>
<keyword evidence="3" id="KW-1185">Reference proteome</keyword>
<dbReference type="Proteomes" id="UP001226434">
    <property type="component" value="Unassembled WGS sequence"/>
</dbReference>
<dbReference type="RefSeq" id="WP_282334212.1">
    <property type="nucleotide sequence ID" value="NZ_JASBRG010000006.1"/>
</dbReference>
<gene>
    <name evidence="2" type="ORF">QJ048_10040</name>
</gene>
<sequence length="641" mass="63428">MKKKLLLVCSLVGAALLSQAQTKIGGAPGPANTDAYLQLGDATGASKGLLMPRVILKSTDLAFPLSAHVAGMYVYNTATAGSGTTQVTPGLYYNDGTQWQRVTTGQTSILGSNAPTGTAAVGTIYTDTLTYLNNDWTVQNPNDDFGQQYTYDGSSWISYSAPASTEWYLKGGNDAGGNKKMLIYRDADINVNGLTVGRGGGNISTNAAVGGGALFNTTTGVWNTALGGSTLTSNTTGVFNTAVGGEALMNNTTGVYNTALGVNSLMKNIAGSYNTAVGTNAGQNQTSGNNNIIIGSGANAVNLTGSNQMNIGNIIYGTGTNAAVGAGNIGIGTTNPQAKLDVSADALVNGVTVGHGGGNVSTNTAFGGNALDAVATGTWNTAVGAVALSANTSGYLNTAVGADALLTNTTGYYNTALGVNTLMKNVSGSNNTAIGTNALQNSTGDHNIAVGVQALNANTTGTQNVAVGGYALSSSTAGSHNTAVGHGASQSATGDWNTALGWNAAKANTAGNGNVTIGSGVLAGQTTGNNNTAIGLNAGNNQTSGDYNILIGSGANAPNLSGSNQMNIGNIIYATGITGGGAGNVGIGTSAPTSKLQVVGLPKYANDAAAAAGGLTAGAFYQTTGTGAAPLNVAGILMVKQ</sequence>
<accession>A0ABT6RC81</accession>
<evidence type="ECO:0000256" key="1">
    <source>
        <dbReference type="SAM" id="SignalP"/>
    </source>
</evidence>
<keyword evidence="1" id="KW-0732">Signal</keyword>
<evidence type="ECO:0008006" key="4">
    <source>
        <dbReference type="Google" id="ProtNLM"/>
    </source>
</evidence>
<organism evidence="2 3">
    <name type="scientific">Pinibacter soli</name>
    <dbReference type="NCBI Taxonomy" id="3044211"/>
    <lineage>
        <taxon>Bacteria</taxon>
        <taxon>Pseudomonadati</taxon>
        <taxon>Bacteroidota</taxon>
        <taxon>Chitinophagia</taxon>
        <taxon>Chitinophagales</taxon>
        <taxon>Chitinophagaceae</taxon>
        <taxon>Pinibacter</taxon>
    </lineage>
</organism>
<dbReference type="EMBL" id="JASBRG010000006">
    <property type="protein sequence ID" value="MDI3320113.1"/>
    <property type="molecule type" value="Genomic_DNA"/>
</dbReference>
<comment type="caution">
    <text evidence="2">The sequence shown here is derived from an EMBL/GenBank/DDBJ whole genome shotgun (WGS) entry which is preliminary data.</text>
</comment>
<name>A0ABT6RC81_9BACT</name>
<dbReference type="InterPro" id="IPR011049">
    <property type="entry name" value="Serralysin-like_metalloprot_C"/>
</dbReference>
<evidence type="ECO:0000313" key="3">
    <source>
        <dbReference type="Proteomes" id="UP001226434"/>
    </source>
</evidence>
<dbReference type="Gene3D" id="2.150.10.10">
    <property type="entry name" value="Serralysin-like metalloprotease, C-terminal"/>
    <property type="match status" value="1"/>
</dbReference>
<reference evidence="2 3" key="1">
    <citation type="submission" date="2023-05" db="EMBL/GenBank/DDBJ databases">
        <title>Genome sequence of Pinibacter sp. MAH-24.</title>
        <authorList>
            <person name="Huq M.A."/>
        </authorList>
    </citation>
    <scope>NUCLEOTIDE SEQUENCE [LARGE SCALE GENOMIC DNA]</scope>
    <source>
        <strain evidence="2 3">MAH-24</strain>
    </source>
</reference>